<dbReference type="InterPro" id="IPR037525">
    <property type="entry name" value="Velvet_dom"/>
</dbReference>
<sequence>MADSSSSSSCSDSLPPTVCREQEQPFHHYHYHHHHPPPVPAPAPPPCACVPPYPPHYQYPFHHSQQHGQLPAYLVQPPSIPYARESQQPSSVCPSFPYHHHYGHVHAHTYGHVYPHGYAPLPYHPYSHHPPHTLSSPRPHPGHSSHGDSQSGSLIESHNARDGSDRLPPKSRAQMDQSDPPSDTVPSRGPEKDDSTSSSTTVSNGHTSNQQSEKPQTEADRSDLENGSGHSPNGHDRDSASSGHAPSGHDRDSASSGGEPSGPVVTKQKGPAPNGHDTTTIASNTHAPPKHSRKLRLFIEEPASASLGPRNTSTGSSTSSPTPNPKSGNTSSGSASSSNPQRSLPTSSRSTRSSRSSRSSRSLPTNSSSGSGSNASGAESRPPTTKTRTKHRPPTTKQKPKPSSFFPIPSDDAERFAQLMVNSRLELVQQPNRARMIGFGEKDRRPIDPPPILQLLLSDPTQVSHTSAPHLIAHASLFSAHTPENQTIILNPFTSTPTPVLVGSLVSPCHVLTSPTGTPGLYFVFSDLSVRISGEFRLRFLVFDVRVPFNGRDVFSEVFRVFHPKEFPGVSGKCFDKGV</sequence>
<feature type="region of interest" description="Disordered" evidence="5">
    <location>
        <begin position="128"/>
        <end position="410"/>
    </location>
</feature>
<feature type="compositionally biased region" description="Polar residues" evidence="5">
    <location>
        <begin position="276"/>
        <end position="286"/>
    </location>
</feature>
<evidence type="ECO:0000313" key="7">
    <source>
        <dbReference type="EMBL" id="KNC97960.1"/>
    </source>
</evidence>
<evidence type="ECO:0000256" key="5">
    <source>
        <dbReference type="SAM" id="MobiDB-lite"/>
    </source>
</evidence>
<feature type="compositionally biased region" description="Low complexity" evidence="5">
    <location>
        <begin position="196"/>
        <end position="208"/>
    </location>
</feature>
<dbReference type="PANTHER" id="PTHR33572:SF3">
    <property type="entry name" value="VELVET COMPLEX SUBUNIT B"/>
    <property type="match status" value="1"/>
</dbReference>
<organism evidence="7 8">
    <name type="scientific">Spizellomyces punctatus (strain DAOM BR117)</name>
    <dbReference type="NCBI Taxonomy" id="645134"/>
    <lineage>
        <taxon>Eukaryota</taxon>
        <taxon>Fungi</taxon>
        <taxon>Fungi incertae sedis</taxon>
        <taxon>Chytridiomycota</taxon>
        <taxon>Chytridiomycota incertae sedis</taxon>
        <taxon>Chytridiomycetes</taxon>
        <taxon>Spizellomycetales</taxon>
        <taxon>Spizellomycetaceae</taxon>
        <taxon>Spizellomyces</taxon>
    </lineage>
</organism>
<evidence type="ECO:0000256" key="3">
    <source>
        <dbReference type="ARBA" id="ARBA00023163"/>
    </source>
</evidence>
<feature type="compositionally biased region" description="Low complexity" evidence="5">
    <location>
        <begin position="311"/>
        <end position="386"/>
    </location>
</feature>
<feature type="compositionally biased region" description="Basic residues" evidence="5">
    <location>
        <begin position="387"/>
        <end position="400"/>
    </location>
</feature>
<feature type="compositionally biased region" description="Basic and acidic residues" evidence="5">
    <location>
        <begin position="158"/>
        <end position="168"/>
    </location>
</feature>
<dbReference type="PANTHER" id="PTHR33572">
    <property type="entry name" value="SPORE DEVELOPMENT REGULATOR VOSA"/>
    <property type="match status" value="1"/>
</dbReference>
<dbReference type="VEuPathDB" id="FungiDB:SPPG_06949"/>
<keyword evidence="3" id="KW-0804">Transcription</keyword>
<name>A0A0L0H8U5_SPIPD</name>
<dbReference type="AlphaFoldDB" id="A0A0L0H8U5"/>
<feature type="compositionally biased region" description="Low complexity" evidence="5">
    <location>
        <begin position="132"/>
        <end position="153"/>
    </location>
</feature>
<dbReference type="OrthoDB" id="2139270at2759"/>
<keyword evidence="8" id="KW-1185">Reference proteome</keyword>
<dbReference type="RefSeq" id="XP_016606000.1">
    <property type="nucleotide sequence ID" value="XM_016755138.1"/>
</dbReference>
<dbReference type="OMA" id="YIMMALL"/>
<dbReference type="EMBL" id="KQ257462">
    <property type="protein sequence ID" value="KNC97960.1"/>
    <property type="molecule type" value="Genomic_DNA"/>
</dbReference>
<gene>
    <name evidence="7" type="ORF">SPPG_06949</name>
</gene>
<comment type="subcellular location">
    <subcellularLocation>
        <location evidence="1">Nucleus</location>
    </subcellularLocation>
</comment>
<dbReference type="GeneID" id="27690213"/>
<dbReference type="GO" id="GO:0005634">
    <property type="term" value="C:nucleus"/>
    <property type="evidence" value="ECO:0007669"/>
    <property type="project" value="UniProtKB-SubCell"/>
</dbReference>
<proteinExistence type="predicted"/>
<dbReference type="STRING" id="645134.A0A0L0H8U5"/>
<dbReference type="InterPro" id="IPR021740">
    <property type="entry name" value="Velvet"/>
</dbReference>
<dbReference type="InParanoid" id="A0A0L0H8U5"/>
<protein>
    <recommendedName>
        <fullName evidence="6">Velvet domain-containing protein</fullName>
    </recommendedName>
</protein>
<feature type="compositionally biased region" description="Low complexity" evidence="5">
    <location>
        <begin position="401"/>
        <end position="410"/>
    </location>
</feature>
<feature type="domain" description="Velvet" evidence="6">
    <location>
        <begin position="418"/>
        <end position="579"/>
    </location>
</feature>
<evidence type="ECO:0000313" key="8">
    <source>
        <dbReference type="Proteomes" id="UP000053201"/>
    </source>
</evidence>
<evidence type="ECO:0000256" key="4">
    <source>
        <dbReference type="ARBA" id="ARBA00023242"/>
    </source>
</evidence>
<keyword evidence="4" id="KW-0539">Nucleus</keyword>
<reference evidence="7 8" key="1">
    <citation type="submission" date="2009-08" db="EMBL/GenBank/DDBJ databases">
        <title>The Genome Sequence of Spizellomyces punctatus strain DAOM BR117.</title>
        <authorList>
            <consortium name="The Broad Institute Genome Sequencing Platform"/>
            <person name="Russ C."/>
            <person name="Cuomo C."/>
            <person name="Shea T."/>
            <person name="Young S.K."/>
            <person name="Zeng Q."/>
            <person name="Koehrsen M."/>
            <person name="Haas B."/>
            <person name="Borodovsky M."/>
            <person name="Guigo R."/>
            <person name="Alvarado L."/>
            <person name="Berlin A."/>
            <person name="Bochicchio J."/>
            <person name="Borenstein D."/>
            <person name="Chapman S."/>
            <person name="Chen Z."/>
            <person name="Engels R."/>
            <person name="Freedman E."/>
            <person name="Gellesch M."/>
            <person name="Goldberg J."/>
            <person name="Griggs A."/>
            <person name="Gujja S."/>
            <person name="Heiman D."/>
            <person name="Hepburn T."/>
            <person name="Howarth C."/>
            <person name="Jen D."/>
            <person name="Larson L."/>
            <person name="Lewis B."/>
            <person name="Mehta T."/>
            <person name="Park D."/>
            <person name="Pearson M."/>
            <person name="Roberts A."/>
            <person name="Saif S."/>
            <person name="Shenoy N."/>
            <person name="Sisk P."/>
            <person name="Stolte C."/>
            <person name="Sykes S."/>
            <person name="Thomson T."/>
            <person name="Walk T."/>
            <person name="White J."/>
            <person name="Yandava C."/>
            <person name="Burger G."/>
            <person name="Gray M.W."/>
            <person name="Holland P.W.H."/>
            <person name="King N."/>
            <person name="Lang F.B.F."/>
            <person name="Roger A.J."/>
            <person name="Ruiz-Trillo I."/>
            <person name="Lander E."/>
            <person name="Nusbaum C."/>
        </authorList>
    </citation>
    <scope>NUCLEOTIDE SEQUENCE [LARGE SCALE GENOMIC DNA]</scope>
    <source>
        <strain evidence="7 8">DAOM BR117</strain>
    </source>
</reference>
<keyword evidence="2" id="KW-0805">Transcription regulation</keyword>
<dbReference type="Gene3D" id="2.60.40.3960">
    <property type="entry name" value="Velvet domain"/>
    <property type="match status" value="1"/>
</dbReference>
<accession>A0A0L0H8U5</accession>
<dbReference type="PROSITE" id="PS51821">
    <property type="entry name" value="VELVET"/>
    <property type="match status" value="1"/>
</dbReference>
<evidence type="ECO:0000256" key="2">
    <source>
        <dbReference type="ARBA" id="ARBA00023015"/>
    </source>
</evidence>
<evidence type="ECO:0000256" key="1">
    <source>
        <dbReference type="ARBA" id="ARBA00004123"/>
    </source>
</evidence>
<feature type="compositionally biased region" description="Polar residues" evidence="5">
    <location>
        <begin position="174"/>
        <end position="185"/>
    </location>
</feature>
<feature type="compositionally biased region" description="Basic and acidic residues" evidence="5">
    <location>
        <begin position="215"/>
        <end position="224"/>
    </location>
</feature>
<dbReference type="InterPro" id="IPR038491">
    <property type="entry name" value="Velvet_dom_sf"/>
</dbReference>
<evidence type="ECO:0000259" key="6">
    <source>
        <dbReference type="PROSITE" id="PS51821"/>
    </source>
</evidence>
<dbReference type="Pfam" id="PF11754">
    <property type="entry name" value="Velvet"/>
    <property type="match status" value="2"/>
</dbReference>
<dbReference type="Proteomes" id="UP000053201">
    <property type="component" value="Unassembled WGS sequence"/>
</dbReference>